<dbReference type="Proteomes" id="UP000018888">
    <property type="component" value="Unassembled WGS sequence"/>
</dbReference>
<accession>A0A2P4QP29</accession>
<sequence length="854" mass="100688">MSCLVPDLFILNNIIEENIIFIIFQIFQMWLCFNAIYTQNTVQIVTTAAVTFFCALFAIVQILEVRKWYGNIGKLCQAPLKFESYPKFLSYDIPLMIALIIFGFIMAFLGWKLYRQLAVTGLTFLIQIIGYRSGIEAQLGALVVYKVLVLTYNTQDMKGFPRADAADFRDICPVYENKNDFSNLSLITPIPSRAPVTPPEPLKDTISSLPVILPIEKKKRTKRPRLLRPSRTIEKSSSPGKNNPLKISFSKFHVTSPRRSGYNRIYEIRRSRSFFFELDDHPQNTNDIHLKIHTNDYHMNTKLISYNNTSTIPNAKYQMSCMLTHFFSSQRVLPRAIQQKYFNYIRDKLLARHLMVYSRDHSTIERNRITKTFFYFTYKRYRFHFGIYTPCQHCSTPSFSSTPYICNVPVPFVMSKHRRACVTHQRQFFSEKLFHKPKDSVSNSDGIVNSKALHANLIYDRWKNRSKKSVFSNRLGISYQEAIHARDVQSVLEYGNKHMYRKRLTDFQLKQSNCLKVKKKQETRFLRACRWVFKTKEQNIPDPNRHRLRTAQRYHFLFLKSQYINKPVKHLIYDHGLVSEDYGFSTPHYYKTTNHADSRTGRPIIRGYNHLIPEISPFNAQPWVREYDPYPDMFIPYKYRDIIPKDPLYTDTGDYIRPGSHLWFTYMCNLHRRISSATTSQERKYLLQSEQERERETRELLEKEQAIKAEARYYGTSVHTLSRRRHASKMLTGKTRHFHERMNHLTTTPLKGNDVIRYAELNAEMESFELYYNSGVNFNERSKKANGKIRKEKEKKKEITSDDTKELEHRPKKRNTALVANNFFHIDEDRYKRNRPSKVPVDTTAVAGPSRIKF</sequence>
<feature type="domain" description="DUF8211" evidence="3">
    <location>
        <begin position="454"/>
        <end position="585"/>
    </location>
</feature>
<reference evidence="4 5" key="1">
    <citation type="journal article" date="2013" name="Proc. Natl. Acad. Sci. U.S.A.">
        <title>Genome of an arbuscular mycorrhizal fungus provides insight into the oldest plant symbiosis.</title>
        <authorList>
            <person name="Tisserant E."/>
            <person name="Malbreil M."/>
            <person name="Kuo A."/>
            <person name="Kohler A."/>
            <person name="Symeonidi A."/>
            <person name="Balestrini R."/>
            <person name="Charron P."/>
            <person name="Duensing N."/>
            <person name="Frei Dit Frey N."/>
            <person name="Gianinazzi-Pearson V."/>
            <person name="Gilbert L.B."/>
            <person name="Handa Y."/>
            <person name="Herr J.R."/>
            <person name="Hijri M."/>
            <person name="Koul R."/>
            <person name="Kawaguchi M."/>
            <person name="Krajinski F."/>
            <person name="Lammers P.J."/>
            <person name="Masclaux F.G."/>
            <person name="Murat C."/>
            <person name="Morin E."/>
            <person name="Ndikumana S."/>
            <person name="Pagni M."/>
            <person name="Petitpierre D."/>
            <person name="Requena N."/>
            <person name="Rosikiewicz P."/>
            <person name="Riley R."/>
            <person name="Saito K."/>
            <person name="San Clemente H."/>
            <person name="Shapiro H."/>
            <person name="van Tuinen D."/>
            <person name="Becard G."/>
            <person name="Bonfante P."/>
            <person name="Paszkowski U."/>
            <person name="Shachar-Hill Y.Y."/>
            <person name="Tuskan G.A."/>
            <person name="Young P.W."/>
            <person name="Sanders I.R."/>
            <person name="Henrissat B."/>
            <person name="Rensing S.A."/>
            <person name="Grigoriev I.V."/>
            <person name="Corradi N."/>
            <person name="Roux C."/>
            <person name="Martin F."/>
        </authorList>
    </citation>
    <scope>NUCLEOTIDE SEQUENCE [LARGE SCALE GENOMIC DNA]</scope>
    <source>
        <strain evidence="4 5">DAOM 197198</strain>
    </source>
</reference>
<feature type="transmembrane region" description="Helical" evidence="2">
    <location>
        <begin position="93"/>
        <end position="114"/>
    </location>
</feature>
<gene>
    <name evidence="4" type="ORF">GLOIN_2v1472401</name>
</gene>
<evidence type="ECO:0000313" key="5">
    <source>
        <dbReference type="Proteomes" id="UP000018888"/>
    </source>
</evidence>
<feature type="compositionally biased region" description="Basic and acidic residues" evidence="1">
    <location>
        <begin position="789"/>
        <end position="809"/>
    </location>
</feature>
<feature type="region of interest" description="Disordered" evidence="1">
    <location>
        <begin position="785"/>
        <end position="814"/>
    </location>
</feature>
<comment type="caution">
    <text evidence="4">The sequence shown here is derived from an EMBL/GenBank/DDBJ whole genome shotgun (WGS) entry which is preliminary data.</text>
</comment>
<dbReference type="VEuPathDB" id="FungiDB:RhiirFUN_024399"/>
<evidence type="ECO:0000256" key="2">
    <source>
        <dbReference type="SAM" id="Phobius"/>
    </source>
</evidence>
<dbReference type="InterPro" id="IPR058524">
    <property type="entry name" value="DUF8211"/>
</dbReference>
<keyword evidence="5" id="KW-1185">Reference proteome</keyword>
<reference evidence="4 5" key="2">
    <citation type="journal article" date="2018" name="New Phytol.">
        <title>High intraspecific genome diversity in the model arbuscular mycorrhizal symbiont Rhizophagus irregularis.</title>
        <authorList>
            <person name="Chen E.C.H."/>
            <person name="Morin E."/>
            <person name="Beaudet D."/>
            <person name="Noel J."/>
            <person name="Yildirir G."/>
            <person name="Ndikumana S."/>
            <person name="Charron P."/>
            <person name="St-Onge C."/>
            <person name="Giorgi J."/>
            <person name="Kruger M."/>
            <person name="Marton T."/>
            <person name="Ropars J."/>
            <person name="Grigoriev I.V."/>
            <person name="Hainaut M."/>
            <person name="Henrissat B."/>
            <person name="Roux C."/>
            <person name="Martin F."/>
            <person name="Corradi N."/>
        </authorList>
    </citation>
    <scope>NUCLEOTIDE SEQUENCE [LARGE SCALE GENOMIC DNA]</scope>
    <source>
        <strain evidence="4 5">DAOM 197198</strain>
    </source>
</reference>
<dbReference type="Pfam" id="PF26638">
    <property type="entry name" value="DUF8211"/>
    <property type="match status" value="1"/>
</dbReference>
<feature type="transmembrane region" description="Helical" evidence="2">
    <location>
        <begin position="19"/>
        <end position="37"/>
    </location>
</feature>
<organism evidence="4 5">
    <name type="scientific">Rhizophagus irregularis (strain DAOM 181602 / DAOM 197198 / MUCL 43194)</name>
    <name type="common">Arbuscular mycorrhizal fungus</name>
    <name type="synonym">Glomus intraradices</name>
    <dbReference type="NCBI Taxonomy" id="747089"/>
    <lineage>
        <taxon>Eukaryota</taxon>
        <taxon>Fungi</taxon>
        <taxon>Fungi incertae sedis</taxon>
        <taxon>Mucoromycota</taxon>
        <taxon>Glomeromycotina</taxon>
        <taxon>Glomeromycetes</taxon>
        <taxon>Glomerales</taxon>
        <taxon>Glomeraceae</taxon>
        <taxon>Rhizophagus</taxon>
    </lineage>
</organism>
<feature type="region of interest" description="Disordered" evidence="1">
    <location>
        <begin position="834"/>
        <end position="854"/>
    </location>
</feature>
<evidence type="ECO:0000256" key="1">
    <source>
        <dbReference type="SAM" id="MobiDB-lite"/>
    </source>
</evidence>
<keyword evidence="2" id="KW-0472">Membrane</keyword>
<protein>
    <recommendedName>
        <fullName evidence="3">DUF8211 domain-containing protein</fullName>
    </recommendedName>
</protein>
<evidence type="ECO:0000259" key="3">
    <source>
        <dbReference type="Pfam" id="PF26638"/>
    </source>
</evidence>
<feature type="transmembrane region" description="Helical" evidence="2">
    <location>
        <begin position="44"/>
        <end position="63"/>
    </location>
</feature>
<name>A0A2P4QP29_RHIID</name>
<keyword evidence="2" id="KW-0812">Transmembrane</keyword>
<dbReference type="AlphaFoldDB" id="A0A2P4QP29"/>
<proteinExistence type="predicted"/>
<dbReference type="EMBL" id="AUPC02000025">
    <property type="protein sequence ID" value="POG79399.1"/>
    <property type="molecule type" value="Genomic_DNA"/>
</dbReference>
<keyword evidence="2" id="KW-1133">Transmembrane helix</keyword>
<evidence type="ECO:0000313" key="4">
    <source>
        <dbReference type="EMBL" id="POG79399.1"/>
    </source>
</evidence>
<dbReference type="VEuPathDB" id="FungiDB:RhiirFUN_024397"/>